<dbReference type="AlphaFoldDB" id="S3K5D6"/>
<sequence>MLLTNVMRFFLAHQIQPFIFQQAKDFLPDMNVPHFGLYVHIPFCKVLCPFCPYYKIHYEADTASSYLQALLREIDMVARKLFQSKKQQVTSLYFGGGSPALMIDDLHTIRNKINTHFEIEGNTGIELHPRDVRYDTAAKLADAGFDMVSIGIQSFDERLLSNLKRESIDADVIFASLRSNKFKAVDVDLIFGIPGQTEKDLQCDFIKAVELGATQISTYPFIDFSYADNSQKPQGHTKQKKLLSVLLETADKMNFTRTSVWTFGKKECPRYSSITRDCFLGFGPSATSLGKEAFKVNTFSVDEYIRGIEKNTIPTALKMQFTARTRKLYWLFWNCYNGTLYESEYAALFLSELKKDFSFWLQLGTITGLLQKTDFGWRLTDKGSYYFHWVEQEYTHQYIDKTWDTAMHNPWPEKLKLY</sequence>
<keyword evidence="5" id="KW-0411">Iron-sulfur</keyword>
<dbReference type="GO" id="GO:0006779">
    <property type="term" value="P:porphyrin-containing compound biosynthetic process"/>
    <property type="evidence" value="ECO:0007669"/>
    <property type="project" value="TreeGrafter"/>
</dbReference>
<keyword evidence="2" id="KW-0949">S-adenosyl-L-methionine</keyword>
<dbReference type="STRING" id="1125699.HMPREF9194_00170"/>
<dbReference type="InterPro" id="IPR007197">
    <property type="entry name" value="rSAM"/>
</dbReference>
<dbReference type="HOGENOM" id="CLU_027579_3_1_12"/>
<dbReference type="SUPFAM" id="SSF102114">
    <property type="entry name" value="Radical SAM enzymes"/>
    <property type="match status" value="1"/>
</dbReference>
<keyword evidence="8" id="KW-1185">Reference proteome</keyword>
<reference evidence="7 8" key="1">
    <citation type="submission" date="2013-04" db="EMBL/GenBank/DDBJ databases">
        <title>The Genome Sequence of Treponema maltophilum ATCC 51939.</title>
        <authorList>
            <consortium name="The Broad Institute Genomics Platform"/>
            <person name="Earl A."/>
            <person name="Ward D."/>
            <person name="Feldgarden M."/>
            <person name="Gevers D."/>
            <person name="Leonetti C."/>
            <person name="Blanton J.M."/>
            <person name="Dewhirst F.E."/>
            <person name="Izard J."/>
            <person name="Walker B."/>
            <person name="Young S."/>
            <person name="Zeng Q."/>
            <person name="Gargeya S."/>
            <person name="Fitzgerald M."/>
            <person name="Haas B."/>
            <person name="Abouelleil A."/>
            <person name="Allen A.W."/>
            <person name="Alvarado L."/>
            <person name="Arachchi H.M."/>
            <person name="Berlin A.M."/>
            <person name="Chapman S.B."/>
            <person name="Gainer-Dewar J."/>
            <person name="Goldberg J."/>
            <person name="Griggs A."/>
            <person name="Gujja S."/>
            <person name="Hansen M."/>
            <person name="Howarth C."/>
            <person name="Imamovic A."/>
            <person name="Ireland A."/>
            <person name="Larimer J."/>
            <person name="McCowan C."/>
            <person name="Murphy C."/>
            <person name="Pearson M."/>
            <person name="Poon T.W."/>
            <person name="Priest M."/>
            <person name="Roberts A."/>
            <person name="Saif S."/>
            <person name="Shea T."/>
            <person name="Sisk P."/>
            <person name="Sykes S."/>
            <person name="Wortman J."/>
            <person name="Nusbaum C."/>
            <person name="Birren B."/>
        </authorList>
    </citation>
    <scope>NUCLEOTIDE SEQUENCE [LARGE SCALE GENOMIC DNA]</scope>
    <source>
        <strain evidence="7 8">ATCC 51939</strain>
    </source>
</reference>
<comment type="cofactor">
    <cofactor evidence="1">
        <name>[4Fe-4S] cluster</name>
        <dbReference type="ChEBI" id="CHEBI:49883"/>
    </cofactor>
</comment>
<evidence type="ECO:0000256" key="5">
    <source>
        <dbReference type="ARBA" id="ARBA00023014"/>
    </source>
</evidence>
<name>S3K5D6_TREMA</name>
<dbReference type="PATRIC" id="fig|1125699.3.peg.167"/>
<dbReference type="SMART" id="SM00729">
    <property type="entry name" value="Elp3"/>
    <property type="match status" value="1"/>
</dbReference>
<dbReference type="InterPro" id="IPR034505">
    <property type="entry name" value="Coproporphyrinogen-III_oxidase"/>
</dbReference>
<protein>
    <recommendedName>
        <fullName evidence="6">Radical SAM core domain-containing protein</fullName>
    </recommendedName>
</protein>
<organism evidence="7 8">
    <name type="scientific">Treponema maltophilum ATCC 51939</name>
    <dbReference type="NCBI Taxonomy" id="1125699"/>
    <lineage>
        <taxon>Bacteria</taxon>
        <taxon>Pseudomonadati</taxon>
        <taxon>Spirochaetota</taxon>
        <taxon>Spirochaetia</taxon>
        <taxon>Spirochaetales</taxon>
        <taxon>Treponemataceae</taxon>
        <taxon>Treponema</taxon>
    </lineage>
</organism>
<evidence type="ECO:0000259" key="6">
    <source>
        <dbReference type="PROSITE" id="PS51918"/>
    </source>
</evidence>
<dbReference type="GO" id="GO:0046872">
    <property type="term" value="F:metal ion binding"/>
    <property type="evidence" value="ECO:0007669"/>
    <property type="project" value="UniProtKB-KW"/>
</dbReference>
<proteinExistence type="predicted"/>
<dbReference type="PANTHER" id="PTHR13932:SF5">
    <property type="entry name" value="RADICAL S-ADENOSYL METHIONINE DOMAIN-CONTAINING PROTEIN 1, MITOCHONDRIAL"/>
    <property type="match status" value="1"/>
</dbReference>
<gene>
    <name evidence="7" type="ORF">HMPREF9194_00170</name>
</gene>
<dbReference type="Gene3D" id="3.20.20.70">
    <property type="entry name" value="Aldolase class I"/>
    <property type="match status" value="1"/>
</dbReference>
<dbReference type="PROSITE" id="PS51918">
    <property type="entry name" value="RADICAL_SAM"/>
    <property type="match status" value="1"/>
</dbReference>
<dbReference type="OrthoDB" id="9808022at2"/>
<evidence type="ECO:0000313" key="7">
    <source>
        <dbReference type="EMBL" id="EPF32176.1"/>
    </source>
</evidence>
<evidence type="ECO:0000256" key="1">
    <source>
        <dbReference type="ARBA" id="ARBA00001966"/>
    </source>
</evidence>
<dbReference type="InterPro" id="IPR013785">
    <property type="entry name" value="Aldolase_TIM"/>
</dbReference>
<dbReference type="SFLD" id="SFLDG01065">
    <property type="entry name" value="anaerobic_coproporphyrinogen-I"/>
    <property type="match status" value="1"/>
</dbReference>
<evidence type="ECO:0000313" key="8">
    <source>
        <dbReference type="Proteomes" id="UP000014541"/>
    </source>
</evidence>
<feature type="domain" description="Radical SAM core" evidence="6">
    <location>
        <begin position="29"/>
        <end position="257"/>
    </location>
</feature>
<evidence type="ECO:0000256" key="3">
    <source>
        <dbReference type="ARBA" id="ARBA00022723"/>
    </source>
</evidence>
<dbReference type="InterPro" id="IPR058240">
    <property type="entry name" value="rSAM_sf"/>
</dbReference>
<dbReference type="RefSeq" id="WP_016524473.1">
    <property type="nucleotide sequence ID" value="NZ_KE332518.1"/>
</dbReference>
<keyword evidence="4" id="KW-0408">Iron</keyword>
<dbReference type="InterPro" id="IPR006638">
    <property type="entry name" value="Elp3/MiaA/NifB-like_rSAM"/>
</dbReference>
<evidence type="ECO:0000256" key="4">
    <source>
        <dbReference type="ARBA" id="ARBA00023004"/>
    </source>
</evidence>
<dbReference type="GO" id="GO:0005737">
    <property type="term" value="C:cytoplasm"/>
    <property type="evidence" value="ECO:0007669"/>
    <property type="project" value="TreeGrafter"/>
</dbReference>
<dbReference type="EMBL" id="ATFF01000002">
    <property type="protein sequence ID" value="EPF32176.1"/>
    <property type="molecule type" value="Genomic_DNA"/>
</dbReference>
<dbReference type="PANTHER" id="PTHR13932">
    <property type="entry name" value="COPROPORPHYRINIGEN III OXIDASE"/>
    <property type="match status" value="1"/>
</dbReference>
<dbReference type="Proteomes" id="UP000014541">
    <property type="component" value="Unassembled WGS sequence"/>
</dbReference>
<accession>S3K5D6</accession>
<dbReference type="eggNOG" id="COG0635">
    <property type="taxonomic scope" value="Bacteria"/>
</dbReference>
<comment type="caution">
    <text evidence="7">The sequence shown here is derived from an EMBL/GenBank/DDBJ whole genome shotgun (WGS) entry which is preliminary data.</text>
</comment>
<dbReference type="GO" id="GO:0051539">
    <property type="term" value="F:4 iron, 4 sulfur cluster binding"/>
    <property type="evidence" value="ECO:0007669"/>
    <property type="project" value="TreeGrafter"/>
</dbReference>
<evidence type="ECO:0000256" key="2">
    <source>
        <dbReference type="ARBA" id="ARBA00022691"/>
    </source>
</evidence>
<dbReference type="CDD" id="cd01335">
    <property type="entry name" value="Radical_SAM"/>
    <property type="match status" value="1"/>
</dbReference>
<dbReference type="Pfam" id="PF04055">
    <property type="entry name" value="Radical_SAM"/>
    <property type="match status" value="1"/>
</dbReference>
<dbReference type="GO" id="GO:0003824">
    <property type="term" value="F:catalytic activity"/>
    <property type="evidence" value="ECO:0007669"/>
    <property type="project" value="InterPro"/>
</dbReference>
<dbReference type="SFLD" id="SFLDS00029">
    <property type="entry name" value="Radical_SAM"/>
    <property type="match status" value="1"/>
</dbReference>
<keyword evidence="3" id="KW-0479">Metal-binding</keyword>